<evidence type="ECO:0000256" key="4">
    <source>
        <dbReference type="ARBA" id="ARBA00022640"/>
    </source>
</evidence>
<dbReference type="SUPFAM" id="SSF161077">
    <property type="entry name" value="Photosystem II antenna protein-like"/>
    <property type="match status" value="1"/>
</dbReference>
<dbReference type="AlphaFoldDB" id="A0A978VBP7"/>
<keyword evidence="6 10" id="KW-1133">Transmembrane helix</keyword>
<organism evidence="11 12">
    <name type="scientific">Ziziphus jujuba var. spinosa</name>
    <dbReference type="NCBI Taxonomy" id="714518"/>
    <lineage>
        <taxon>Eukaryota</taxon>
        <taxon>Viridiplantae</taxon>
        <taxon>Streptophyta</taxon>
        <taxon>Embryophyta</taxon>
        <taxon>Tracheophyta</taxon>
        <taxon>Spermatophyta</taxon>
        <taxon>Magnoliopsida</taxon>
        <taxon>eudicotyledons</taxon>
        <taxon>Gunneridae</taxon>
        <taxon>Pentapetalae</taxon>
        <taxon>rosids</taxon>
        <taxon>fabids</taxon>
        <taxon>Rosales</taxon>
        <taxon>Rhamnaceae</taxon>
        <taxon>Paliureae</taxon>
        <taxon>Ziziphus</taxon>
    </lineage>
</organism>
<dbReference type="InterPro" id="IPR000932">
    <property type="entry name" value="PS_antenna-like"/>
</dbReference>
<feature type="transmembrane region" description="Helical" evidence="10">
    <location>
        <begin position="122"/>
        <end position="141"/>
    </location>
</feature>
<keyword evidence="9" id="KW-0604">Photosystem II</keyword>
<dbReference type="GO" id="GO:0009523">
    <property type="term" value="C:photosystem II"/>
    <property type="evidence" value="ECO:0007669"/>
    <property type="project" value="UniProtKB-KW"/>
</dbReference>
<evidence type="ECO:0000313" key="11">
    <source>
        <dbReference type="EMBL" id="KAH7527786.1"/>
    </source>
</evidence>
<accession>A0A978VBP7</accession>
<evidence type="ECO:0000256" key="9">
    <source>
        <dbReference type="ARBA" id="ARBA00023276"/>
    </source>
</evidence>
<dbReference type="EMBL" id="JAEACU010000005">
    <property type="protein sequence ID" value="KAH7527786.1"/>
    <property type="molecule type" value="Genomic_DNA"/>
</dbReference>
<evidence type="ECO:0000256" key="3">
    <source>
        <dbReference type="ARBA" id="ARBA00022531"/>
    </source>
</evidence>
<comment type="caution">
    <text evidence="11">The sequence shown here is derived from an EMBL/GenBank/DDBJ whole genome shotgun (WGS) entry which is preliminary data.</text>
</comment>
<name>A0A978VBP7_ZIZJJ</name>
<keyword evidence="3" id="KW-0602">Photosynthesis</keyword>
<dbReference type="GO" id="GO:0016168">
    <property type="term" value="F:chlorophyll binding"/>
    <property type="evidence" value="ECO:0007669"/>
    <property type="project" value="UniProtKB-KW"/>
</dbReference>
<keyword evidence="8 10" id="KW-0472">Membrane</keyword>
<comment type="subcellular location">
    <subcellularLocation>
        <location evidence="1">Membrane</location>
        <topology evidence="1">Multi-pass membrane protein</topology>
    </subcellularLocation>
</comment>
<evidence type="ECO:0000256" key="6">
    <source>
        <dbReference type="ARBA" id="ARBA00022989"/>
    </source>
</evidence>
<keyword evidence="2" id="KW-0148">Chlorophyll</keyword>
<dbReference type="GO" id="GO:0009767">
    <property type="term" value="P:photosynthetic electron transport chain"/>
    <property type="evidence" value="ECO:0007669"/>
    <property type="project" value="InterPro"/>
</dbReference>
<feature type="transmembrane region" description="Helical" evidence="10">
    <location>
        <begin position="55"/>
        <end position="76"/>
    </location>
</feature>
<evidence type="ECO:0000256" key="1">
    <source>
        <dbReference type="ARBA" id="ARBA00004141"/>
    </source>
</evidence>
<dbReference type="InterPro" id="IPR036001">
    <property type="entry name" value="PS_II_antenna-like_sf"/>
</dbReference>
<dbReference type="Proteomes" id="UP000813462">
    <property type="component" value="Unassembled WGS sequence"/>
</dbReference>
<dbReference type="Pfam" id="PF00421">
    <property type="entry name" value="PSII"/>
    <property type="match status" value="1"/>
</dbReference>
<evidence type="ECO:0000256" key="8">
    <source>
        <dbReference type="ARBA" id="ARBA00023136"/>
    </source>
</evidence>
<keyword evidence="4" id="KW-0934">Plastid</keyword>
<evidence type="ECO:0000256" key="10">
    <source>
        <dbReference type="SAM" id="Phobius"/>
    </source>
</evidence>
<proteinExistence type="predicted"/>
<evidence type="ECO:0000313" key="12">
    <source>
        <dbReference type="Proteomes" id="UP000813462"/>
    </source>
</evidence>
<protein>
    <submittedName>
        <fullName evidence="11">Uncharacterized protein</fullName>
    </submittedName>
</protein>
<evidence type="ECO:0000256" key="2">
    <source>
        <dbReference type="ARBA" id="ARBA00022494"/>
    </source>
</evidence>
<sequence>MVAQDQPHENLSVRMFYPMETFFNGTLALASRDQETNVFAWWARNARLTNLSGKLLGAHVANAGLIVFWVGAVNLFEVAHFVPEKPIYEQGLILLPHLATLRWWAGLEGEVLDTFPYFLSRVIHLISSALLGFVVFIMNLWD</sequence>
<evidence type="ECO:0000256" key="5">
    <source>
        <dbReference type="ARBA" id="ARBA00022692"/>
    </source>
</evidence>
<keyword evidence="5 10" id="KW-0812">Transmembrane</keyword>
<gene>
    <name evidence="11" type="ORF">FEM48_Zijuj05G0002200</name>
</gene>
<keyword evidence="7" id="KW-0157">Chromophore</keyword>
<reference evidence="11" key="1">
    <citation type="journal article" date="2021" name="Front. Plant Sci.">
        <title>Chromosome-Scale Genome Assembly for Chinese Sour Jujube and Insights Into Its Genome Evolution and Domestication Signature.</title>
        <authorList>
            <person name="Shen L.-Y."/>
            <person name="Luo H."/>
            <person name="Wang X.-L."/>
            <person name="Wang X.-M."/>
            <person name="Qiu X.-J."/>
            <person name="Liu H."/>
            <person name="Zhou S.-S."/>
            <person name="Jia K.-H."/>
            <person name="Nie S."/>
            <person name="Bao Y.-T."/>
            <person name="Zhang R.-G."/>
            <person name="Yun Q.-Z."/>
            <person name="Chai Y.-H."/>
            <person name="Lu J.-Y."/>
            <person name="Li Y."/>
            <person name="Zhao S.-W."/>
            <person name="Mao J.-F."/>
            <person name="Jia S.-G."/>
            <person name="Mao Y.-M."/>
        </authorList>
    </citation>
    <scope>NUCLEOTIDE SEQUENCE</scope>
    <source>
        <strain evidence="11">AT0</strain>
        <tissue evidence="11">Leaf</tissue>
    </source>
</reference>
<evidence type="ECO:0000256" key="7">
    <source>
        <dbReference type="ARBA" id="ARBA00022991"/>
    </source>
</evidence>